<sequence>MKLNIILTLLIAVLLTINLMISSEDVSTENPILLSVPCSDVLKLTLQDKSGTHTLSHFDGKWIISVTQPFPADPEQSEGLFAAIANLEVMRQFEPGEMDSMGESEFSRKVSVEFRFRARGDKEAPGNSVIPIKNLESGSLTLRIGPAAPAGRGYYARVAGFDRTLLISASQLDFLFTSPEELRDRRIMADNSYVVTQVEIETDSAEFRDRSSDQGAGTTGFSKSSGDRMLFRASRTADREWLVDSPYSWAGDWKVIYGLCYRMESTRALLFSRTLSSGQPLNESSITSPENRKPDLVFRYLCSGSDGLQRRVEIPFWKTEEAVQCRSNVTGAMVTVEPSLYRVLSLHGDASAMALMLAAPFNHHRVQWIGLSHNLSGTTSEFAMSRSMDDFQWQALKFAEDKGIRSEISLTVDPEDIDIFLRYLASMEIAGIGEIGENAEIGEIPDESEMFKGRNIASPGNDQDSSGSLNDSVKLSRNGKVEDGSVPPWRNREVQLRGEAFQWLAIEIHMQSGYGKNFKLNFTVPGKDSAASLSNSLFGSAASVKGADFLKLAELVTSLNPLKPRETSEN</sequence>
<reference evidence="3 4" key="1">
    <citation type="journal article" date="2017" name="ISME J.">
        <title>Potential for microbial H2 and metal transformations associated with novel bacteria and archaea in deep terrestrial subsurface sediments.</title>
        <authorList>
            <person name="Hernsdorf A.W."/>
            <person name="Amano Y."/>
            <person name="Miyakawa K."/>
            <person name="Ise K."/>
            <person name="Suzuki Y."/>
            <person name="Anantharaman K."/>
            <person name="Probst A."/>
            <person name="Burstein D."/>
            <person name="Thomas B.C."/>
            <person name="Banfield J.F."/>
        </authorList>
    </citation>
    <scope>NUCLEOTIDE SEQUENCE [LARGE SCALE GENOMIC DNA]</scope>
    <source>
        <strain evidence="3">HGW-Wallbacteria-1</strain>
    </source>
</reference>
<organism evidence="3 4">
    <name type="scientific">Candidatus Wallbacteria bacterium HGW-Wallbacteria-1</name>
    <dbReference type="NCBI Taxonomy" id="2013854"/>
    <lineage>
        <taxon>Bacteria</taxon>
        <taxon>Candidatus Walliibacteriota</taxon>
    </lineage>
</organism>
<protein>
    <recommendedName>
        <fullName evidence="2">DUF4340 domain-containing protein</fullName>
    </recommendedName>
</protein>
<dbReference type="InterPro" id="IPR025641">
    <property type="entry name" value="DUF4340"/>
</dbReference>
<feature type="compositionally biased region" description="Polar residues" evidence="1">
    <location>
        <begin position="458"/>
        <end position="475"/>
    </location>
</feature>
<accession>A0A2N1PUR4</accession>
<feature type="region of interest" description="Disordered" evidence="1">
    <location>
        <begin position="451"/>
        <end position="488"/>
    </location>
</feature>
<proteinExistence type="predicted"/>
<evidence type="ECO:0000256" key="1">
    <source>
        <dbReference type="SAM" id="MobiDB-lite"/>
    </source>
</evidence>
<dbReference type="EMBL" id="PGXC01000001">
    <property type="protein sequence ID" value="PKK92042.1"/>
    <property type="molecule type" value="Genomic_DNA"/>
</dbReference>
<evidence type="ECO:0000259" key="2">
    <source>
        <dbReference type="Pfam" id="PF14238"/>
    </source>
</evidence>
<name>A0A2N1PUR4_9BACT</name>
<dbReference type="Proteomes" id="UP000233256">
    <property type="component" value="Unassembled WGS sequence"/>
</dbReference>
<evidence type="ECO:0000313" key="4">
    <source>
        <dbReference type="Proteomes" id="UP000233256"/>
    </source>
</evidence>
<feature type="domain" description="DUF4340" evidence="2">
    <location>
        <begin position="64"/>
        <end position="215"/>
    </location>
</feature>
<dbReference type="AlphaFoldDB" id="A0A2N1PUR4"/>
<evidence type="ECO:0000313" key="3">
    <source>
        <dbReference type="EMBL" id="PKK92042.1"/>
    </source>
</evidence>
<comment type="caution">
    <text evidence="3">The sequence shown here is derived from an EMBL/GenBank/DDBJ whole genome shotgun (WGS) entry which is preliminary data.</text>
</comment>
<dbReference type="Pfam" id="PF14238">
    <property type="entry name" value="DUF4340"/>
    <property type="match status" value="1"/>
</dbReference>
<feature type="compositionally biased region" description="Polar residues" evidence="1">
    <location>
        <begin position="213"/>
        <end position="224"/>
    </location>
</feature>
<gene>
    <name evidence="3" type="ORF">CVV64_01100</name>
</gene>
<feature type="region of interest" description="Disordered" evidence="1">
    <location>
        <begin position="205"/>
        <end position="225"/>
    </location>
</feature>